<dbReference type="Proteomes" id="UP001472677">
    <property type="component" value="Unassembled WGS sequence"/>
</dbReference>
<dbReference type="SUPFAM" id="SSF56219">
    <property type="entry name" value="DNase I-like"/>
    <property type="match status" value="1"/>
</dbReference>
<protein>
    <submittedName>
        <fullName evidence="1">Uncharacterized protein</fullName>
    </submittedName>
</protein>
<gene>
    <name evidence="1" type="ORF">V6N12_053600</name>
</gene>
<organism evidence="1 2">
    <name type="scientific">Hibiscus sabdariffa</name>
    <name type="common">roselle</name>
    <dbReference type="NCBI Taxonomy" id="183260"/>
    <lineage>
        <taxon>Eukaryota</taxon>
        <taxon>Viridiplantae</taxon>
        <taxon>Streptophyta</taxon>
        <taxon>Embryophyta</taxon>
        <taxon>Tracheophyta</taxon>
        <taxon>Spermatophyta</taxon>
        <taxon>Magnoliopsida</taxon>
        <taxon>eudicotyledons</taxon>
        <taxon>Gunneridae</taxon>
        <taxon>Pentapetalae</taxon>
        <taxon>rosids</taxon>
        <taxon>malvids</taxon>
        <taxon>Malvales</taxon>
        <taxon>Malvaceae</taxon>
        <taxon>Malvoideae</taxon>
        <taxon>Hibiscus</taxon>
    </lineage>
</organism>
<evidence type="ECO:0000313" key="1">
    <source>
        <dbReference type="EMBL" id="KAK8532154.1"/>
    </source>
</evidence>
<comment type="caution">
    <text evidence="1">The sequence shown here is derived from an EMBL/GenBank/DDBJ whole genome shotgun (WGS) entry which is preliminary data.</text>
</comment>
<proteinExistence type="predicted"/>
<accession>A0ABR2D829</accession>
<dbReference type="Gene3D" id="3.60.10.10">
    <property type="entry name" value="Endonuclease/exonuclease/phosphatase"/>
    <property type="match status" value="1"/>
</dbReference>
<reference evidence="1 2" key="1">
    <citation type="journal article" date="2024" name="G3 (Bethesda)">
        <title>Genome assembly of Hibiscus sabdariffa L. provides insights into metabolisms of medicinal natural products.</title>
        <authorList>
            <person name="Kim T."/>
        </authorList>
    </citation>
    <scope>NUCLEOTIDE SEQUENCE [LARGE SCALE GENOMIC DNA]</scope>
    <source>
        <strain evidence="1">TK-2024</strain>
        <tissue evidence="1">Old leaves</tissue>
    </source>
</reference>
<evidence type="ECO:0000313" key="2">
    <source>
        <dbReference type="Proteomes" id="UP001472677"/>
    </source>
</evidence>
<dbReference type="InterPro" id="IPR036691">
    <property type="entry name" value="Endo/exonu/phosph_ase_sf"/>
</dbReference>
<name>A0ABR2D829_9ROSI</name>
<keyword evidence="2" id="KW-1185">Reference proteome</keyword>
<sequence length="181" mass="20981">MKSTTKRYGSLLFLQDDVISEADRKKRDRAIRREKKKSKGRVSSDISGRSLTDSDMIFHNDIKMKDLSWNVRGMGSVVKLKALRRILFEQKLEIAFIQETKEEAISEEEISSMWYDVEFGSQVSLWYPPSRVREKVKEVVVIIRGLVMMKQAVDAFIEAGWVGVLETNSRVVLFWCFNPIV</sequence>
<dbReference type="EMBL" id="JBBPBM010000034">
    <property type="protein sequence ID" value="KAK8532154.1"/>
    <property type="molecule type" value="Genomic_DNA"/>
</dbReference>